<reference evidence="3" key="1">
    <citation type="submission" date="2011-12" db="EMBL/GenBank/DDBJ databases">
        <authorList>
            <consortium name="The Broad Institute Genome Sequencing Platform"/>
            <person name="Russ C."/>
            <person name="Tyler B."/>
            <person name="Panabieres F."/>
            <person name="Shan W."/>
            <person name="Tripathy S."/>
            <person name="Grunwald N."/>
            <person name="Machado M."/>
            <person name="Young S.K."/>
            <person name="Zeng Q."/>
            <person name="Gargeya S."/>
            <person name="Fitzgerald M."/>
            <person name="Haas B."/>
            <person name="Abouelleil A."/>
            <person name="Alvarado L."/>
            <person name="Arachchi H.M."/>
            <person name="Berlin A."/>
            <person name="Chapman S.B."/>
            <person name="Gearin G."/>
            <person name="Goldberg J."/>
            <person name="Griggs A."/>
            <person name="Gujja S."/>
            <person name="Hansen M."/>
            <person name="Heiman D."/>
            <person name="Howarth C."/>
            <person name="Larimer J."/>
            <person name="Lui A."/>
            <person name="MacDonald P.J.P."/>
            <person name="McCowen C."/>
            <person name="Montmayeur A."/>
            <person name="Murphy C."/>
            <person name="Neiman D."/>
            <person name="Pearson M."/>
            <person name="Priest M."/>
            <person name="Roberts A."/>
            <person name="Saif S."/>
            <person name="Shea T."/>
            <person name="Sisk P."/>
            <person name="Stolte C."/>
            <person name="Sykes S."/>
            <person name="Wortman J."/>
            <person name="Nusbaum C."/>
            <person name="Birren B."/>
        </authorList>
    </citation>
    <scope>NUCLEOTIDE SEQUENCE [LARGE SCALE GENOMIC DNA]</scope>
    <source>
        <strain evidence="3">INRA-310</strain>
    </source>
</reference>
<accession>W2Q1A9</accession>
<dbReference type="VEuPathDB" id="FungiDB:PPTG_13434"/>
<feature type="compositionally biased region" description="Polar residues" evidence="1">
    <location>
        <begin position="59"/>
        <end position="72"/>
    </location>
</feature>
<evidence type="ECO:0008006" key="4">
    <source>
        <dbReference type="Google" id="ProtNLM"/>
    </source>
</evidence>
<feature type="non-terminal residue" evidence="2">
    <location>
        <position position="1"/>
    </location>
</feature>
<sequence length="133" mass="15257">IEEGGPRTNKWAAYAYCTRCWRAILFRTSNNDVEKHMSKYHNDALDEFRRLNSDDTEGPTWSSSDTNASQVVDGNKKPGLCEITVEQQQKVNVLIAKWIAAHFRPLLMVEDDGFVTFIKFVTEDICGIKLRFP</sequence>
<evidence type="ECO:0000313" key="2">
    <source>
        <dbReference type="EMBL" id="ETN06983.1"/>
    </source>
</evidence>
<dbReference type="OrthoDB" id="129632at2759"/>
<dbReference type="EMBL" id="KI669593">
    <property type="protein sequence ID" value="ETN06983.1"/>
    <property type="molecule type" value="Genomic_DNA"/>
</dbReference>
<gene>
    <name evidence="2" type="ORF">PPTG_13434</name>
</gene>
<evidence type="ECO:0000313" key="3">
    <source>
        <dbReference type="Proteomes" id="UP000018817"/>
    </source>
</evidence>
<dbReference type="RefSeq" id="XP_008907359.1">
    <property type="nucleotide sequence ID" value="XM_008909111.1"/>
</dbReference>
<proteinExistence type="predicted"/>
<name>W2Q1A9_PHYN3</name>
<dbReference type="GeneID" id="20182795"/>
<dbReference type="AlphaFoldDB" id="W2Q1A9"/>
<evidence type="ECO:0000256" key="1">
    <source>
        <dbReference type="SAM" id="MobiDB-lite"/>
    </source>
</evidence>
<reference evidence="2 3" key="2">
    <citation type="submission" date="2013-11" db="EMBL/GenBank/DDBJ databases">
        <title>The Genome Sequence of Phytophthora parasitica INRA-310.</title>
        <authorList>
            <consortium name="The Broad Institute Genomics Platform"/>
            <person name="Russ C."/>
            <person name="Tyler B."/>
            <person name="Panabieres F."/>
            <person name="Shan W."/>
            <person name="Tripathy S."/>
            <person name="Grunwald N."/>
            <person name="Machado M."/>
            <person name="Johnson C.S."/>
            <person name="Arredondo F."/>
            <person name="Hong C."/>
            <person name="Coffey M."/>
            <person name="Young S.K."/>
            <person name="Zeng Q."/>
            <person name="Gargeya S."/>
            <person name="Fitzgerald M."/>
            <person name="Abouelleil A."/>
            <person name="Alvarado L."/>
            <person name="Chapman S.B."/>
            <person name="Gainer-Dewar J."/>
            <person name="Goldberg J."/>
            <person name="Griggs A."/>
            <person name="Gujja S."/>
            <person name="Hansen M."/>
            <person name="Howarth C."/>
            <person name="Imamovic A."/>
            <person name="Ireland A."/>
            <person name="Larimer J."/>
            <person name="McCowan C."/>
            <person name="Murphy C."/>
            <person name="Pearson M."/>
            <person name="Poon T.W."/>
            <person name="Priest M."/>
            <person name="Roberts A."/>
            <person name="Saif S."/>
            <person name="Shea T."/>
            <person name="Sykes S."/>
            <person name="Wortman J."/>
            <person name="Nusbaum C."/>
            <person name="Birren B."/>
        </authorList>
    </citation>
    <scope>NUCLEOTIDE SEQUENCE [LARGE SCALE GENOMIC DNA]</scope>
    <source>
        <strain evidence="2 3">INRA-310</strain>
    </source>
</reference>
<organism evidence="2 3">
    <name type="scientific">Phytophthora nicotianae (strain INRA-310)</name>
    <name type="common">Phytophthora parasitica</name>
    <dbReference type="NCBI Taxonomy" id="761204"/>
    <lineage>
        <taxon>Eukaryota</taxon>
        <taxon>Sar</taxon>
        <taxon>Stramenopiles</taxon>
        <taxon>Oomycota</taxon>
        <taxon>Peronosporomycetes</taxon>
        <taxon>Peronosporales</taxon>
        <taxon>Peronosporaceae</taxon>
        <taxon>Phytophthora</taxon>
    </lineage>
</organism>
<feature type="region of interest" description="Disordered" evidence="1">
    <location>
        <begin position="51"/>
        <end position="73"/>
    </location>
</feature>
<protein>
    <recommendedName>
        <fullName evidence="4">BED-type domain-containing protein</fullName>
    </recommendedName>
</protein>
<dbReference type="SUPFAM" id="SSF140996">
    <property type="entry name" value="Hermes dimerisation domain"/>
    <property type="match status" value="1"/>
</dbReference>
<dbReference type="Proteomes" id="UP000018817">
    <property type="component" value="Unassembled WGS sequence"/>
</dbReference>